<dbReference type="Gene3D" id="1.10.20.10">
    <property type="entry name" value="Histone, subunit A"/>
    <property type="match status" value="1"/>
</dbReference>
<name>A0A1S8X054_OPIVI</name>
<reference evidence="2 3" key="1">
    <citation type="submission" date="2015-03" db="EMBL/GenBank/DDBJ databases">
        <title>Draft genome of the nematode, Opisthorchis viverrini.</title>
        <authorList>
            <person name="Mitreva M."/>
        </authorList>
    </citation>
    <scope>NUCLEOTIDE SEQUENCE [LARGE SCALE GENOMIC DNA]</scope>
    <source>
        <strain evidence="2">Khon Kaen</strain>
    </source>
</reference>
<dbReference type="GO" id="GO:0003677">
    <property type="term" value="F:DNA binding"/>
    <property type="evidence" value="ECO:0007669"/>
    <property type="project" value="UniProtKB-KW"/>
</dbReference>
<dbReference type="GO" id="GO:0030527">
    <property type="term" value="F:structural constituent of chromatin"/>
    <property type="evidence" value="ECO:0007669"/>
    <property type="project" value="InterPro"/>
</dbReference>
<dbReference type="InterPro" id="IPR002119">
    <property type="entry name" value="Histone_H2A"/>
</dbReference>
<protein>
    <recommendedName>
        <fullName evidence="1">Histone H2A</fullName>
    </recommendedName>
</protein>
<gene>
    <name evidence="2" type="ORF">X801_04222</name>
</gene>
<dbReference type="AlphaFoldDB" id="A0A1S8X054"/>
<dbReference type="GO" id="GO:0046982">
    <property type="term" value="F:protein heterodimerization activity"/>
    <property type="evidence" value="ECO:0007669"/>
    <property type="project" value="InterPro"/>
</dbReference>
<comment type="similarity">
    <text evidence="1">Belongs to the histone H2A family.</text>
</comment>
<dbReference type="PANTHER" id="PTHR23430">
    <property type="entry name" value="HISTONE H2A"/>
    <property type="match status" value="1"/>
</dbReference>
<dbReference type="GO" id="GO:0000786">
    <property type="term" value="C:nucleosome"/>
    <property type="evidence" value="ECO:0007669"/>
    <property type="project" value="UniProtKB-KW"/>
</dbReference>
<comment type="subcellular location">
    <subcellularLocation>
        <location evidence="1">Nucleus</location>
    </subcellularLocation>
</comment>
<dbReference type="PRINTS" id="PR00620">
    <property type="entry name" value="HISTONEH2A"/>
</dbReference>
<dbReference type="SMART" id="SM00414">
    <property type="entry name" value="H2A"/>
    <property type="match status" value="1"/>
</dbReference>
<organism evidence="2 3">
    <name type="scientific">Opisthorchis viverrini</name>
    <name type="common">Southeast Asian liver fluke</name>
    <dbReference type="NCBI Taxonomy" id="6198"/>
    <lineage>
        <taxon>Eukaryota</taxon>
        <taxon>Metazoa</taxon>
        <taxon>Spiralia</taxon>
        <taxon>Lophotrochozoa</taxon>
        <taxon>Platyhelminthes</taxon>
        <taxon>Trematoda</taxon>
        <taxon>Digenea</taxon>
        <taxon>Opisthorchiida</taxon>
        <taxon>Opisthorchiata</taxon>
        <taxon>Opisthorchiidae</taxon>
        <taxon>Opisthorchis</taxon>
    </lineage>
</organism>
<dbReference type="GO" id="GO:0005634">
    <property type="term" value="C:nucleus"/>
    <property type="evidence" value="ECO:0007669"/>
    <property type="project" value="UniProtKB-SubCell"/>
</dbReference>
<evidence type="ECO:0000256" key="1">
    <source>
        <dbReference type="RuleBase" id="RU003767"/>
    </source>
</evidence>
<keyword evidence="1" id="KW-0158">Chromosome</keyword>
<dbReference type="InterPro" id="IPR009072">
    <property type="entry name" value="Histone-fold"/>
</dbReference>
<dbReference type="EMBL" id="KV892974">
    <property type="protein sequence ID" value="OON19903.1"/>
    <property type="molecule type" value="Genomic_DNA"/>
</dbReference>
<keyword evidence="1" id="KW-0544">Nucleosome core</keyword>
<sequence length="150" mass="16924">MNGRGKGGEIWVKEKTRPSHVDYQFPVGRVHRLLRKGNYVERAGVGTSVYLAAVLEYLAVEFLELFHEDLRMGLGGLSPEVYILANDHDQERTPPTRLNVISMVVVCGSYKRLQNVMNLTLELRRKSHGASGKAMMLLSFVEPHNTELSE</sequence>
<comment type="subunit">
    <text evidence="1">The nucleosome is a histone octamer containing two molecules each of H2A, H2B, H3 and H4 assembled in one H3-H4 heterotetramer and two H2A-H2B heterodimers. The octamer wraps approximately 147 bp of DNA.</text>
</comment>
<evidence type="ECO:0000313" key="2">
    <source>
        <dbReference type="EMBL" id="OON19903.1"/>
    </source>
</evidence>
<accession>A0A1S8X054</accession>
<keyword evidence="1" id="KW-0539">Nucleus</keyword>
<evidence type="ECO:0000313" key="3">
    <source>
        <dbReference type="Proteomes" id="UP000243686"/>
    </source>
</evidence>
<proteinExistence type="inferred from homology"/>
<keyword evidence="1" id="KW-0238">DNA-binding</keyword>
<dbReference type="SUPFAM" id="SSF47113">
    <property type="entry name" value="Histone-fold"/>
    <property type="match status" value="1"/>
</dbReference>
<feature type="non-terminal residue" evidence="2">
    <location>
        <position position="150"/>
    </location>
</feature>
<dbReference type="Proteomes" id="UP000243686">
    <property type="component" value="Unassembled WGS sequence"/>
</dbReference>
<keyword evidence="3" id="KW-1185">Reference proteome</keyword>